<keyword evidence="3" id="KW-1185">Reference proteome</keyword>
<dbReference type="EMBL" id="JASCZI010241727">
    <property type="protein sequence ID" value="MED6205857.1"/>
    <property type="molecule type" value="Genomic_DNA"/>
</dbReference>
<accession>A0ABU6Y5Y8</accession>
<feature type="compositionally biased region" description="Basic and acidic residues" evidence="1">
    <location>
        <begin position="78"/>
        <end position="90"/>
    </location>
</feature>
<feature type="compositionally biased region" description="Acidic residues" evidence="1">
    <location>
        <begin position="91"/>
        <end position="101"/>
    </location>
</feature>
<reference evidence="2 3" key="1">
    <citation type="journal article" date="2023" name="Plants (Basel)">
        <title>Bridging the Gap: Combining Genomics and Transcriptomics Approaches to Understand Stylosanthes scabra, an Orphan Legume from the Brazilian Caatinga.</title>
        <authorList>
            <person name="Ferreira-Neto J.R.C."/>
            <person name="da Silva M.D."/>
            <person name="Binneck E."/>
            <person name="de Melo N.F."/>
            <person name="da Silva R.H."/>
            <person name="de Melo A.L.T.M."/>
            <person name="Pandolfi V."/>
            <person name="Bustamante F.O."/>
            <person name="Brasileiro-Vidal A.C."/>
            <person name="Benko-Iseppon A.M."/>
        </authorList>
    </citation>
    <scope>NUCLEOTIDE SEQUENCE [LARGE SCALE GENOMIC DNA]</scope>
    <source>
        <tissue evidence="2">Leaves</tissue>
    </source>
</reference>
<comment type="caution">
    <text evidence="2">The sequence shown here is derived from an EMBL/GenBank/DDBJ whole genome shotgun (WGS) entry which is preliminary data.</text>
</comment>
<protein>
    <submittedName>
        <fullName evidence="2">Uncharacterized protein</fullName>
    </submittedName>
</protein>
<feature type="region of interest" description="Disordered" evidence="1">
    <location>
        <begin position="78"/>
        <end position="114"/>
    </location>
</feature>
<feature type="compositionally biased region" description="Basic and acidic residues" evidence="1">
    <location>
        <begin position="102"/>
        <end position="114"/>
    </location>
</feature>
<gene>
    <name evidence="2" type="ORF">PIB30_021649</name>
</gene>
<organism evidence="2 3">
    <name type="scientific">Stylosanthes scabra</name>
    <dbReference type="NCBI Taxonomy" id="79078"/>
    <lineage>
        <taxon>Eukaryota</taxon>
        <taxon>Viridiplantae</taxon>
        <taxon>Streptophyta</taxon>
        <taxon>Embryophyta</taxon>
        <taxon>Tracheophyta</taxon>
        <taxon>Spermatophyta</taxon>
        <taxon>Magnoliopsida</taxon>
        <taxon>eudicotyledons</taxon>
        <taxon>Gunneridae</taxon>
        <taxon>Pentapetalae</taxon>
        <taxon>rosids</taxon>
        <taxon>fabids</taxon>
        <taxon>Fabales</taxon>
        <taxon>Fabaceae</taxon>
        <taxon>Papilionoideae</taxon>
        <taxon>50 kb inversion clade</taxon>
        <taxon>dalbergioids sensu lato</taxon>
        <taxon>Dalbergieae</taxon>
        <taxon>Pterocarpus clade</taxon>
        <taxon>Stylosanthes</taxon>
    </lineage>
</organism>
<name>A0ABU6Y5Y8_9FABA</name>
<dbReference type="Proteomes" id="UP001341840">
    <property type="component" value="Unassembled WGS sequence"/>
</dbReference>
<evidence type="ECO:0000313" key="2">
    <source>
        <dbReference type="EMBL" id="MED6205857.1"/>
    </source>
</evidence>
<proteinExistence type="predicted"/>
<evidence type="ECO:0000256" key="1">
    <source>
        <dbReference type="SAM" id="MobiDB-lite"/>
    </source>
</evidence>
<sequence length="114" mass="12785">MLVLTSTKGGNFLTNEMETSYLVKPHLFTSNSSCNLSLNIADILTKSLPSDSFLYFRQKLNVVAASEASMSRLDVEKTREKVASKNRVHDSDDDPSADLEDFQNREHDSVLEDN</sequence>
<evidence type="ECO:0000313" key="3">
    <source>
        <dbReference type="Proteomes" id="UP001341840"/>
    </source>
</evidence>